<evidence type="ECO:0000313" key="2">
    <source>
        <dbReference type="Proteomes" id="UP000188388"/>
    </source>
</evidence>
<dbReference type="Proteomes" id="UP000188388">
    <property type="component" value="Unassembled WGS sequence"/>
</dbReference>
<name>A0A1R3V7Y1_9HYPH</name>
<protein>
    <submittedName>
        <fullName evidence="1">Uncharacterized protein</fullName>
    </submittedName>
</protein>
<proteinExistence type="predicted"/>
<sequence length="28" mass="2771">MLPPVLMSAAELCDGIDPATLPGGLGMT</sequence>
<dbReference type="AlphaFoldDB" id="A0A1R3V7Y1"/>
<accession>A0A1R3V7Y1</accession>
<evidence type="ECO:0000313" key="1">
    <source>
        <dbReference type="EMBL" id="SIT56003.1"/>
    </source>
</evidence>
<organism evidence="1 2">
    <name type="scientific">Mesorhizobium prunaredense</name>
    <dbReference type="NCBI Taxonomy" id="1631249"/>
    <lineage>
        <taxon>Bacteria</taxon>
        <taxon>Pseudomonadati</taxon>
        <taxon>Pseudomonadota</taxon>
        <taxon>Alphaproteobacteria</taxon>
        <taxon>Hyphomicrobiales</taxon>
        <taxon>Phyllobacteriaceae</taxon>
        <taxon>Mesorhizobium</taxon>
    </lineage>
</organism>
<reference evidence="2" key="1">
    <citation type="submission" date="2017-01" db="EMBL/GenBank/DDBJ databases">
        <authorList>
            <person name="Brunel B."/>
        </authorList>
    </citation>
    <scope>NUCLEOTIDE SEQUENCE [LARGE SCALE GENOMIC DNA]</scope>
</reference>
<keyword evidence="2" id="KW-1185">Reference proteome</keyword>
<dbReference type="EMBL" id="FTPD01000017">
    <property type="protein sequence ID" value="SIT56003.1"/>
    <property type="molecule type" value="Genomic_DNA"/>
</dbReference>
<gene>
    <name evidence="1" type="ORF">BQ8794_240210</name>
</gene>